<name>A0A426ZES7_ENSVE</name>
<feature type="region of interest" description="Disordered" evidence="1">
    <location>
        <begin position="1"/>
        <end position="51"/>
    </location>
</feature>
<sequence>MAAAAPPQLSPSSSEIRIWEPNPASRREMSTRHATIFRNGEGGRSRENDGS</sequence>
<evidence type="ECO:0000313" key="2">
    <source>
        <dbReference type="EMBL" id="RRT62505.1"/>
    </source>
</evidence>
<dbReference type="Proteomes" id="UP000287651">
    <property type="component" value="Unassembled WGS sequence"/>
</dbReference>
<organism evidence="2 3">
    <name type="scientific">Ensete ventricosum</name>
    <name type="common">Abyssinian banana</name>
    <name type="synonym">Musa ensete</name>
    <dbReference type="NCBI Taxonomy" id="4639"/>
    <lineage>
        <taxon>Eukaryota</taxon>
        <taxon>Viridiplantae</taxon>
        <taxon>Streptophyta</taxon>
        <taxon>Embryophyta</taxon>
        <taxon>Tracheophyta</taxon>
        <taxon>Spermatophyta</taxon>
        <taxon>Magnoliopsida</taxon>
        <taxon>Liliopsida</taxon>
        <taxon>Zingiberales</taxon>
        <taxon>Musaceae</taxon>
        <taxon>Ensete</taxon>
    </lineage>
</organism>
<proteinExistence type="predicted"/>
<protein>
    <submittedName>
        <fullName evidence="2">Uncharacterized protein</fullName>
    </submittedName>
</protein>
<accession>A0A426ZES7</accession>
<feature type="compositionally biased region" description="Basic and acidic residues" evidence="1">
    <location>
        <begin position="41"/>
        <end position="51"/>
    </location>
</feature>
<reference evidence="2 3" key="1">
    <citation type="journal article" date="2014" name="Agronomy (Basel)">
        <title>A Draft Genome Sequence for Ensete ventricosum, the Drought-Tolerant Tree Against Hunger.</title>
        <authorList>
            <person name="Harrison J."/>
            <person name="Moore K.A."/>
            <person name="Paszkiewicz K."/>
            <person name="Jones T."/>
            <person name="Grant M."/>
            <person name="Ambacheew D."/>
            <person name="Muzemil S."/>
            <person name="Studholme D.J."/>
        </authorList>
    </citation>
    <scope>NUCLEOTIDE SEQUENCE [LARGE SCALE GENOMIC DNA]</scope>
</reference>
<feature type="non-terminal residue" evidence="2">
    <location>
        <position position="51"/>
    </location>
</feature>
<comment type="caution">
    <text evidence="2">The sequence shown here is derived from an EMBL/GenBank/DDBJ whole genome shotgun (WGS) entry which is preliminary data.</text>
</comment>
<dbReference type="EMBL" id="AMZH03006958">
    <property type="protein sequence ID" value="RRT62505.1"/>
    <property type="molecule type" value="Genomic_DNA"/>
</dbReference>
<feature type="compositionally biased region" description="Low complexity" evidence="1">
    <location>
        <begin position="1"/>
        <end position="14"/>
    </location>
</feature>
<dbReference type="AlphaFoldDB" id="A0A426ZES7"/>
<evidence type="ECO:0000256" key="1">
    <source>
        <dbReference type="SAM" id="MobiDB-lite"/>
    </source>
</evidence>
<gene>
    <name evidence="2" type="ORF">B296_00026972</name>
</gene>
<evidence type="ECO:0000313" key="3">
    <source>
        <dbReference type="Proteomes" id="UP000287651"/>
    </source>
</evidence>